<dbReference type="eggNOG" id="ENOG50347UH">
    <property type="taxonomic scope" value="Bacteria"/>
</dbReference>
<name>A3ZRM9_9BACT</name>
<dbReference type="Proteomes" id="UP000004358">
    <property type="component" value="Unassembled WGS sequence"/>
</dbReference>
<proteinExistence type="predicted"/>
<organism evidence="1 2">
    <name type="scientific">Blastopirellula marina DSM 3645</name>
    <dbReference type="NCBI Taxonomy" id="314230"/>
    <lineage>
        <taxon>Bacteria</taxon>
        <taxon>Pseudomonadati</taxon>
        <taxon>Planctomycetota</taxon>
        <taxon>Planctomycetia</taxon>
        <taxon>Pirellulales</taxon>
        <taxon>Pirellulaceae</taxon>
        <taxon>Blastopirellula</taxon>
    </lineage>
</organism>
<dbReference type="RefSeq" id="WP_002650355.1">
    <property type="nucleotide sequence ID" value="NZ_CH672376.1"/>
</dbReference>
<sequence>MRPISLQGSIAIFWLAAPLLIGCGPTNSTIHLHGHVTYDGQPVPNGTIYFEPDTTAGNSGHGSVAIIRQGAFDTREALGVVGGPHLVRIEGYDGIAHGDNADGQPLFPTFETKAELPASSSSIDFDVPKKKK</sequence>
<dbReference type="EMBL" id="AANZ01000007">
    <property type="protein sequence ID" value="EAQ80798.1"/>
    <property type="molecule type" value="Genomic_DNA"/>
</dbReference>
<comment type="caution">
    <text evidence="1">The sequence shown here is derived from an EMBL/GenBank/DDBJ whole genome shotgun (WGS) entry which is preliminary data.</text>
</comment>
<dbReference type="HOGENOM" id="CLU_113730_2_0_0"/>
<reference evidence="1 2" key="1">
    <citation type="submission" date="2006-02" db="EMBL/GenBank/DDBJ databases">
        <authorList>
            <person name="Amann R."/>
            <person name="Ferriera S."/>
            <person name="Johnson J."/>
            <person name="Kravitz S."/>
            <person name="Halpern A."/>
            <person name="Remington K."/>
            <person name="Beeson K."/>
            <person name="Tran B."/>
            <person name="Rogers Y.-H."/>
            <person name="Friedman R."/>
            <person name="Venter J.C."/>
        </authorList>
    </citation>
    <scope>NUCLEOTIDE SEQUENCE [LARGE SCALE GENOMIC DNA]</scope>
    <source>
        <strain evidence="1 2">DSM 3645</strain>
    </source>
</reference>
<gene>
    <name evidence="1" type="ORF">DSM3645_12296</name>
</gene>
<evidence type="ECO:0000313" key="1">
    <source>
        <dbReference type="EMBL" id="EAQ80798.1"/>
    </source>
</evidence>
<dbReference type="PROSITE" id="PS51257">
    <property type="entry name" value="PROKAR_LIPOPROTEIN"/>
    <property type="match status" value="1"/>
</dbReference>
<evidence type="ECO:0000313" key="2">
    <source>
        <dbReference type="Proteomes" id="UP000004358"/>
    </source>
</evidence>
<dbReference type="AlphaFoldDB" id="A3ZRM9"/>
<protein>
    <submittedName>
        <fullName evidence="1">Uncharacterized protein</fullName>
    </submittedName>
</protein>
<accession>A3ZRM9</accession>
<dbReference type="OrthoDB" id="289094at2"/>